<proteinExistence type="predicted"/>
<dbReference type="Gene3D" id="1.10.510.10">
    <property type="entry name" value="Transferase(Phosphotransferase) domain 1"/>
    <property type="match status" value="1"/>
</dbReference>
<sequence length="286" mass="33420">MEIPGYTIRKQIGVGGCGEIFYAISDSTNEPVAIKVEPRILFVYSPLTNEKDIYKALEGGKGIPRIISFVRHDFYNAMVMELLGPSLLHWFEYCNNRFSLKTVLMLADEMLTQLEYIHQKKIIHRDIKPSNFVMGIAGRRNELYLIDYGLAINWSNPKRGMPGPAGTNTFMSINSHRWMKQSQRDDLESMGYMLLLFLRGSLPWHDIIQTNENVLQKKQSTSIEELCSGYPNEFKQYLTYCRGLGFEETPNYEKLRLSFSNLFRERNYKYDKVYDWIEREQVSEVD</sequence>
<feature type="domain" description="Protein kinase" evidence="2">
    <location>
        <begin position="6"/>
        <end position="263"/>
    </location>
</feature>
<dbReference type="VEuPathDB" id="VectorBase:AMIN008048"/>
<dbReference type="GO" id="GO:0004674">
    <property type="term" value="F:protein serine/threonine kinase activity"/>
    <property type="evidence" value="ECO:0007669"/>
    <property type="project" value="UniProtKB-EC"/>
</dbReference>
<evidence type="ECO:0000256" key="1">
    <source>
        <dbReference type="ARBA" id="ARBA00012513"/>
    </source>
</evidence>
<evidence type="ECO:0000259" key="2">
    <source>
        <dbReference type="PROSITE" id="PS50011"/>
    </source>
</evidence>
<dbReference type="Pfam" id="PF00069">
    <property type="entry name" value="Pkinase"/>
    <property type="match status" value="1"/>
</dbReference>
<name>A0A182WCG3_9DIPT</name>
<evidence type="ECO:0000313" key="4">
    <source>
        <dbReference type="Proteomes" id="UP000075920"/>
    </source>
</evidence>
<keyword evidence="4" id="KW-1185">Reference proteome</keyword>
<dbReference type="InterPro" id="IPR050235">
    <property type="entry name" value="CK1_Ser-Thr_kinase"/>
</dbReference>
<reference evidence="3" key="2">
    <citation type="submission" date="2020-05" db="UniProtKB">
        <authorList>
            <consortium name="EnsemblMetazoa"/>
        </authorList>
    </citation>
    <scope>IDENTIFICATION</scope>
    <source>
        <strain evidence="3">MINIMUS1</strain>
    </source>
</reference>
<dbReference type="EC" id="2.7.11.1" evidence="1"/>
<accession>A0A182WCG3</accession>
<organism evidence="3 4">
    <name type="scientific">Anopheles minimus</name>
    <dbReference type="NCBI Taxonomy" id="112268"/>
    <lineage>
        <taxon>Eukaryota</taxon>
        <taxon>Metazoa</taxon>
        <taxon>Ecdysozoa</taxon>
        <taxon>Arthropoda</taxon>
        <taxon>Hexapoda</taxon>
        <taxon>Insecta</taxon>
        <taxon>Pterygota</taxon>
        <taxon>Neoptera</taxon>
        <taxon>Endopterygota</taxon>
        <taxon>Diptera</taxon>
        <taxon>Nematocera</taxon>
        <taxon>Culicoidea</taxon>
        <taxon>Culicidae</taxon>
        <taxon>Anophelinae</taxon>
        <taxon>Anopheles</taxon>
    </lineage>
</organism>
<dbReference type="GO" id="GO:0005524">
    <property type="term" value="F:ATP binding"/>
    <property type="evidence" value="ECO:0007669"/>
    <property type="project" value="InterPro"/>
</dbReference>
<reference evidence="4" key="1">
    <citation type="submission" date="2013-03" db="EMBL/GenBank/DDBJ databases">
        <title>The Genome Sequence of Anopheles minimus MINIMUS1.</title>
        <authorList>
            <consortium name="The Broad Institute Genomics Platform"/>
            <person name="Neafsey D.E."/>
            <person name="Walton C."/>
            <person name="Walker B."/>
            <person name="Young S.K."/>
            <person name="Zeng Q."/>
            <person name="Gargeya S."/>
            <person name="Fitzgerald M."/>
            <person name="Haas B."/>
            <person name="Abouelleil A."/>
            <person name="Allen A.W."/>
            <person name="Alvarado L."/>
            <person name="Arachchi H.M."/>
            <person name="Berlin A.M."/>
            <person name="Chapman S.B."/>
            <person name="Gainer-Dewar J."/>
            <person name="Goldberg J."/>
            <person name="Griggs A."/>
            <person name="Gujja S."/>
            <person name="Hansen M."/>
            <person name="Howarth C."/>
            <person name="Imamovic A."/>
            <person name="Ireland A."/>
            <person name="Larimer J."/>
            <person name="McCowan C."/>
            <person name="Murphy C."/>
            <person name="Pearson M."/>
            <person name="Poon T.W."/>
            <person name="Priest M."/>
            <person name="Roberts A."/>
            <person name="Saif S."/>
            <person name="Shea T."/>
            <person name="Sisk P."/>
            <person name="Sykes S."/>
            <person name="Wortman J."/>
            <person name="Nusbaum C."/>
            <person name="Birren B."/>
        </authorList>
    </citation>
    <scope>NUCLEOTIDE SEQUENCE [LARGE SCALE GENOMIC DNA]</scope>
    <source>
        <strain evidence="4">MINIMUS1</strain>
    </source>
</reference>
<evidence type="ECO:0000313" key="3">
    <source>
        <dbReference type="EnsemblMetazoa" id="AMIN008048-PA"/>
    </source>
</evidence>
<dbReference type="Proteomes" id="UP000075920">
    <property type="component" value="Unassembled WGS sequence"/>
</dbReference>
<dbReference type="EnsemblMetazoa" id="AMIN008048-RA">
    <property type="protein sequence ID" value="AMIN008048-PA"/>
    <property type="gene ID" value="AMIN008048"/>
</dbReference>
<protein>
    <recommendedName>
        <fullName evidence="1">non-specific serine/threonine protein kinase</fullName>
        <ecNumber evidence="1">2.7.11.1</ecNumber>
    </recommendedName>
</protein>
<dbReference type="SUPFAM" id="SSF56112">
    <property type="entry name" value="Protein kinase-like (PK-like)"/>
    <property type="match status" value="1"/>
</dbReference>
<dbReference type="PROSITE" id="PS00108">
    <property type="entry name" value="PROTEIN_KINASE_ST"/>
    <property type="match status" value="1"/>
</dbReference>
<dbReference type="InterPro" id="IPR008271">
    <property type="entry name" value="Ser/Thr_kinase_AS"/>
</dbReference>
<dbReference type="SMART" id="SM00220">
    <property type="entry name" value="S_TKc"/>
    <property type="match status" value="1"/>
</dbReference>
<dbReference type="InterPro" id="IPR011009">
    <property type="entry name" value="Kinase-like_dom_sf"/>
</dbReference>
<dbReference type="CDD" id="cd14016">
    <property type="entry name" value="STKc_CK1"/>
    <property type="match status" value="1"/>
</dbReference>
<dbReference type="AlphaFoldDB" id="A0A182WCG3"/>
<dbReference type="STRING" id="112268.A0A182WCG3"/>
<dbReference type="PANTHER" id="PTHR11909">
    <property type="entry name" value="CASEIN KINASE-RELATED"/>
    <property type="match status" value="1"/>
</dbReference>
<dbReference type="InterPro" id="IPR000719">
    <property type="entry name" value="Prot_kinase_dom"/>
</dbReference>
<dbReference type="PROSITE" id="PS50011">
    <property type="entry name" value="PROTEIN_KINASE_DOM"/>
    <property type="match status" value="1"/>
</dbReference>